<comment type="similarity">
    <text evidence="2 9">Belongs to the binding-protein-dependent transport system permease family. CysTW subfamily.</text>
</comment>
<dbReference type="OrthoDB" id="9807065at2"/>
<dbReference type="GO" id="GO:0005315">
    <property type="term" value="F:phosphate transmembrane transporter activity"/>
    <property type="evidence" value="ECO:0007669"/>
    <property type="project" value="InterPro"/>
</dbReference>
<proteinExistence type="inferred from homology"/>
<feature type="transmembrane region" description="Helical" evidence="9">
    <location>
        <begin position="192"/>
        <end position="212"/>
    </location>
</feature>
<dbReference type="STRING" id="1592317.DPF_2605"/>
<dbReference type="PANTHER" id="PTHR43470">
    <property type="entry name" value="PHOSPHATE TRANSPORT SYSTEM PERMEASE PROTEIN PSTA-RELATED"/>
    <property type="match status" value="1"/>
</dbReference>
<dbReference type="RefSeq" id="WP_069860097.1">
    <property type="nucleotide sequence ID" value="NZ_BDFE01000020.1"/>
</dbReference>
<keyword evidence="8 9" id="KW-0472">Membrane</keyword>
<sequence length="288" mass="30574">MNPFVYRACTFMSWLCTLILVLVIGYLLGFLAFKGGPTINTSLFFGDTPIWDALTGRLPVWDGIWPACVGTLLLVGLAAATAIPLGVGAGIYLGEYAQGNGKRILAFLVDLLAGTPSILMGLLGFAAILFVRRLFDLQARTSLLTASLCVGFLVLPYIVRATQTALESVPGDLRTTALALGMTRSQAIIHVMLPRAATGIASGIILAVGRAAEDTAVILLTGVVANAGVPHGLTDKFEALPFHIFYLAAEYQNQDELAQAFGTALILLCLTSILFMATGLISNRLEKQ</sequence>
<dbReference type="InterPro" id="IPR035906">
    <property type="entry name" value="MetI-like_sf"/>
</dbReference>
<dbReference type="CDD" id="cd06261">
    <property type="entry name" value="TM_PBP2"/>
    <property type="match status" value="1"/>
</dbReference>
<dbReference type="InterPro" id="IPR000515">
    <property type="entry name" value="MetI-like"/>
</dbReference>
<dbReference type="GO" id="GO:0005886">
    <property type="term" value="C:plasma membrane"/>
    <property type="evidence" value="ECO:0007669"/>
    <property type="project" value="UniProtKB-SubCell"/>
</dbReference>
<comment type="subcellular location">
    <subcellularLocation>
        <location evidence="1 9">Cell membrane</location>
        <topology evidence="1 9">Multi-pass membrane protein</topology>
    </subcellularLocation>
</comment>
<dbReference type="GO" id="GO:0035435">
    <property type="term" value="P:phosphate ion transmembrane transport"/>
    <property type="evidence" value="ECO:0007669"/>
    <property type="project" value="InterPro"/>
</dbReference>
<keyword evidence="4" id="KW-0813">Transport</keyword>
<organism evidence="11 12">
    <name type="scientific">Desulfoplanes formicivorans</name>
    <dbReference type="NCBI Taxonomy" id="1592317"/>
    <lineage>
        <taxon>Bacteria</taxon>
        <taxon>Pseudomonadati</taxon>
        <taxon>Thermodesulfobacteriota</taxon>
        <taxon>Desulfovibrionia</taxon>
        <taxon>Desulfovibrionales</taxon>
        <taxon>Desulfoplanaceae</taxon>
        <taxon>Desulfoplanes</taxon>
    </lineage>
</organism>
<evidence type="ECO:0000259" key="10">
    <source>
        <dbReference type="PROSITE" id="PS50928"/>
    </source>
</evidence>
<gene>
    <name evidence="11" type="ORF">DPF_2605</name>
</gene>
<dbReference type="Gene3D" id="1.10.3720.10">
    <property type="entry name" value="MetI-like"/>
    <property type="match status" value="1"/>
</dbReference>
<protein>
    <recommendedName>
        <fullName evidence="3 9">Phosphate transport system permease protein PstA</fullName>
    </recommendedName>
</protein>
<keyword evidence="5 9" id="KW-1003">Cell membrane</keyword>
<feature type="transmembrane region" description="Helical" evidence="9">
    <location>
        <begin position="12"/>
        <end position="33"/>
    </location>
</feature>
<dbReference type="AlphaFoldDB" id="A0A194AML5"/>
<feature type="domain" description="ABC transmembrane type-1" evidence="10">
    <location>
        <begin position="68"/>
        <end position="278"/>
    </location>
</feature>
<dbReference type="PANTHER" id="PTHR43470:SF3">
    <property type="entry name" value="PHOSPHATE TRANSPORT SYSTEM PERMEASE PROTEIN PSTA-RELATED"/>
    <property type="match status" value="1"/>
</dbReference>
<evidence type="ECO:0000256" key="7">
    <source>
        <dbReference type="ARBA" id="ARBA00022989"/>
    </source>
</evidence>
<evidence type="ECO:0000256" key="6">
    <source>
        <dbReference type="ARBA" id="ARBA00022692"/>
    </source>
</evidence>
<evidence type="ECO:0000256" key="9">
    <source>
        <dbReference type="RuleBase" id="RU363043"/>
    </source>
</evidence>
<feature type="transmembrane region" description="Helical" evidence="9">
    <location>
        <begin position="105"/>
        <end position="131"/>
    </location>
</feature>
<evidence type="ECO:0000313" key="11">
    <source>
        <dbReference type="EMBL" id="GAU09869.1"/>
    </source>
</evidence>
<dbReference type="Proteomes" id="UP000095200">
    <property type="component" value="Unassembled WGS sequence"/>
</dbReference>
<feature type="transmembrane region" description="Helical" evidence="9">
    <location>
        <begin position="64"/>
        <end position="93"/>
    </location>
</feature>
<evidence type="ECO:0000256" key="2">
    <source>
        <dbReference type="ARBA" id="ARBA00007069"/>
    </source>
</evidence>
<evidence type="ECO:0000313" key="12">
    <source>
        <dbReference type="Proteomes" id="UP000095200"/>
    </source>
</evidence>
<keyword evidence="12" id="KW-1185">Reference proteome</keyword>
<evidence type="ECO:0000256" key="4">
    <source>
        <dbReference type="ARBA" id="ARBA00022448"/>
    </source>
</evidence>
<dbReference type="NCBIfam" id="TIGR00974">
    <property type="entry name" value="3a0107s02c"/>
    <property type="match status" value="1"/>
</dbReference>
<dbReference type="EMBL" id="BDFE01000020">
    <property type="protein sequence ID" value="GAU09869.1"/>
    <property type="molecule type" value="Genomic_DNA"/>
</dbReference>
<keyword evidence="7 9" id="KW-1133">Transmembrane helix</keyword>
<dbReference type="Pfam" id="PF00528">
    <property type="entry name" value="BPD_transp_1"/>
    <property type="match status" value="1"/>
</dbReference>
<keyword evidence="6 9" id="KW-0812">Transmembrane</keyword>
<accession>A0A194AML5</accession>
<comment type="caution">
    <text evidence="11">The sequence shown here is derived from an EMBL/GenBank/DDBJ whole genome shotgun (WGS) entry which is preliminary data.</text>
</comment>
<feature type="transmembrane region" description="Helical" evidence="9">
    <location>
        <begin position="137"/>
        <end position="159"/>
    </location>
</feature>
<evidence type="ECO:0000256" key="3">
    <source>
        <dbReference type="ARBA" id="ARBA00016864"/>
    </source>
</evidence>
<dbReference type="InterPro" id="IPR005672">
    <property type="entry name" value="Phosphate_PstA"/>
</dbReference>
<dbReference type="PROSITE" id="PS50928">
    <property type="entry name" value="ABC_TM1"/>
    <property type="match status" value="1"/>
</dbReference>
<evidence type="ECO:0000256" key="1">
    <source>
        <dbReference type="ARBA" id="ARBA00004651"/>
    </source>
</evidence>
<evidence type="ECO:0000256" key="8">
    <source>
        <dbReference type="ARBA" id="ARBA00023136"/>
    </source>
</evidence>
<dbReference type="SUPFAM" id="SSF161098">
    <property type="entry name" value="MetI-like"/>
    <property type="match status" value="1"/>
</dbReference>
<evidence type="ECO:0000256" key="5">
    <source>
        <dbReference type="ARBA" id="ARBA00022475"/>
    </source>
</evidence>
<reference evidence="12" key="1">
    <citation type="submission" date="2016-06" db="EMBL/GenBank/DDBJ databases">
        <title>Draft genome sequence of Desulfoplanes formicivorans strain Pf12B.</title>
        <authorList>
            <person name="Watanabe M."/>
            <person name="Kojima H."/>
            <person name="Fukui M."/>
        </authorList>
    </citation>
    <scope>NUCLEOTIDE SEQUENCE [LARGE SCALE GENOMIC DNA]</scope>
    <source>
        <strain evidence="12">Pf12B</strain>
    </source>
</reference>
<name>A0A194AML5_9BACT</name>
<feature type="transmembrane region" description="Helical" evidence="9">
    <location>
        <begin position="260"/>
        <end position="281"/>
    </location>
</feature>